<comment type="caution">
    <text evidence="4">The sequence shown here is derived from an EMBL/GenBank/DDBJ whole genome shotgun (WGS) entry which is preliminary data.</text>
</comment>
<dbReference type="OrthoDB" id="45365at2759"/>
<dbReference type="Pfam" id="PF00646">
    <property type="entry name" value="F-box"/>
    <property type="match status" value="1"/>
</dbReference>
<gene>
    <name evidence="4" type="ORF">ZIOFF_063784</name>
</gene>
<keyword evidence="5" id="KW-1185">Reference proteome</keyword>
<dbReference type="Proteomes" id="UP000734854">
    <property type="component" value="Unassembled WGS sequence"/>
</dbReference>
<dbReference type="CDD" id="cd22152">
    <property type="entry name" value="F-box_AtAFR-like"/>
    <property type="match status" value="1"/>
</dbReference>
<name>A0A8J5FBQ4_ZINOF</name>
<dbReference type="SMART" id="SM00612">
    <property type="entry name" value="Kelch"/>
    <property type="match status" value="2"/>
</dbReference>
<dbReference type="PANTHER" id="PTHR46344">
    <property type="entry name" value="OS02G0202900 PROTEIN"/>
    <property type="match status" value="1"/>
</dbReference>
<protein>
    <recommendedName>
        <fullName evidence="3">F-box domain-containing protein</fullName>
    </recommendedName>
</protein>
<keyword evidence="2" id="KW-0677">Repeat</keyword>
<sequence>MGSFLSFNRSKDQPIEDYSCSGMDWCKKAKASANCDGENNGLIPGLPDEISLEIIARVPRICYLKMKMVSRSWKVAIAGPEVYRLRKQIGRTEEWLYILTKLDDQLAWHGLDPSSGRWQRVPQMPAIAFEDESPRGFSGLCARNLIDSSIKITETIRGWVVGSDASTKMPFCGCSVGAVGGCLYVLGGFSRFSAIKCVWRYDPRTNSWQESSPMTEGRAFCKISMLDDKLYAVGGIRRVNGGLSPLQSAEVYDPLTNTWTEMPSVPFSKAQILPTAFLAELLKPVATGVTSYRGRLCVPQSLYSWPLYGDISGEIYDPRTNTWSEMLAGMGEGWPGKQAETKLSAVVNGKLYALDPAGSSEGARIKVYDDKDDVWKVVIGKVPFHDLSSCETPYLLATFQGKLHLIMKGISNDTSVLTVGISSSSASVLPSLNPEKFQKAEDPDFWEVIGTKNFGAAEFISCEVLSV</sequence>
<dbReference type="InterPro" id="IPR057499">
    <property type="entry name" value="Kelch_FKB95"/>
</dbReference>
<feature type="domain" description="F-box" evidence="3">
    <location>
        <begin position="46"/>
        <end position="86"/>
    </location>
</feature>
<dbReference type="SMART" id="SM00256">
    <property type="entry name" value="FBOX"/>
    <property type="match status" value="1"/>
</dbReference>
<dbReference type="InterPro" id="IPR006652">
    <property type="entry name" value="Kelch_1"/>
</dbReference>
<keyword evidence="1" id="KW-0880">Kelch repeat</keyword>
<dbReference type="Pfam" id="PF25210">
    <property type="entry name" value="Kelch_FKB95"/>
    <property type="match status" value="1"/>
</dbReference>
<dbReference type="AlphaFoldDB" id="A0A8J5FBQ4"/>
<evidence type="ECO:0000256" key="1">
    <source>
        <dbReference type="ARBA" id="ARBA00022441"/>
    </source>
</evidence>
<accession>A0A8J5FBQ4</accession>
<dbReference type="PANTHER" id="PTHR46344:SF27">
    <property type="entry name" value="KELCH REPEAT SUPERFAMILY PROTEIN"/>
    <property type="match status" value="1"/>
</dbReference>
<evidence type="ECO:0000313" key="4">
    <source>
        <dbReference type="EMBL" id="KAG6480304.1"/>
    </source>
</evidence>
<dbReference type="EMBL" id="JACMSC010000017">
    <property type="protein sequence ID" value="KAG6480304.1"/>
    <property type="molecule type" value="Genomic_DNA"/>
</dbReference>
<reference evidence="4 5" key="1">
    <citation type="submission" date="2020-08" db="EMBL/GenBank/DDBJ databases">
        <title>Plant Genome Project.</title>
        <authorList>
            <person name="Zhang R.-G."/>
        </authorList>
    </citation>
    <scope>NUCLEOTIDE SEQUENCE [LARGE SCALE GENOMIC DNA]</scope>
    <source>
        <tissue evidence="4">Rhizome</tissue>
    </source>
</reference>
<dbReference type="InterPro" id="IPR001810">
    <property type="entry name" value="F-box_dom"/>
</dbReference>
<evidence type="ECO:0000259" key="3">
    <source>
        <dbReference type="SMART" id="SM00256"/>
    </source>
</evidence>
<organism evidence="4 5">
    <name type="scientific">Zingiber officinale</name>
    <name type="common">Ginger</name>
    <name type="synonym">Amomum zingiber</name>
    <dbReference type="NCBI Taxonomy" id="94328"/>
    <lineage>
        <taxon>Eukaryota</taxon>
        <taxon>Viridiplantae</taxon>
        <taxon>Streptophyta</taxon>
        <taxon>Embryophyta</taxon>
        <taxon>Tracheophyta</taxon>
        <taxon>Spermatophyta</taxon>
        <taxon>Magnoliopsida</taxon>
        <taxon>Liliopsida</taxon>
        <taxon>Zingiberales</taxon>
        <taxon>Zingiberaceae</taxon>
        <taxon>Zingiber</taxon>
    </lineage>
</organism>
<proteinExistence type="predicted"/>
<evidence type="ECO:0000313" key="5">
    <source>
        <dbReference type="Proteomes" id="UP000734854"/>
    </source>
</evidence>
<evidence type="ECO:0000256" key="2">
    <source>
        <dbReference type="ARBA" id="ARBA00022737"/>
    </source>
</evidence>